<evidence type="ECO:0000313" key="1">
    <source>
        <dbReference type="EMBL" id="ACH62024.1"/>
    </source>
</evidence>
<evidence type="ECO:0000313" key="2">
    <source>
        <dbReference type="Proteomes" id="UP000001849"/>
    </source>
</evidence>
<dbReference type="EMBL" id="EU826466">
    <property type="protein sequence ID" value="ACH62024.1"/>
    <property type="molecule type" value="Genomic_DNA"/>
</dbReference>
<protein>
    <submittedName>
        <fullName evidence="1">Uncharacterized protein</fullName>
    </submittedName>
</protein>
<gene>
    <name evidence="1" type="primary">16</name>
    <name evidence="1" type="ORF">MYRNA_16</name>
</gene>
<dbReference type="RefSeq" id="YP_002224934.1">
    <property type="nucleotide sequence ID" value="NC_011273.1"/>
</dbReference>
<dbReference type="GeneID" id="6920676"/>
<sequence length="116" mass="13234">MTAGPPPYDIDWLRQQNEQRGWDNCSPRMFFEVLEWALALHDQRAVEEFHQEGSIGITNLVGIVEHLNEASARGEQVDVGLQVAEDGRIWLCVDGAALIRFKPKMPQMHLQPIEQL</sequence>
<name>B5LJ27_9CAUD</name>
<organism evidence="1 2">
    <name type="scientific">Mycobacterium phage Myrna</name>
    <dbReference type="NCBI Taxonomy" id="546805"/>
    <lineage>
        <taxon>Viruses</taxon>
        <taxon>Duplodnaviria</taxon>
        <taxon>Heunggongvirae</taxon>
        <taxon>Uroviricota</taxon>
        <taxon>Caudoviricetes</taxon>
        <taxon>Ceeclamvirinae</taxon>
        <taxon>Myrnavirus</taxon>
        <taxon>Myrnavirus myrna</taxon>
    </lineage>
</organism>
<dbReference type="KEGG" id="vg:6920676"/>
<accession>B5LJ27</accession>
<reference evidence="1 2" key="1">
    <citation type="submission" date="2008-06" db="EMBL/GenBank/DDBJ databases">
        <authorList>
            <person name="Smith A.L."/>
            <person name="Paladin E.C."/>
            <person name="Jacobs-Sera D."/>
            <person name="Hendirx R.W."/>
            <person name="Hatfull G.F."/>
        </authorList>
    </citation>
    <scope>NUCLEOTIDE SEQUENCE [LARGE SCALE GENOMIC DNA]</scope>
</reference>
<keyword evidence="2" id="KW-1185">Reference proteome</keyword>
<dbReference type="Proteomes" id="UP000001849">
    <property type="component" value="Segment"/>
</dbReference>
<proteinExistence type="predicted"/>